<reference evidence="2" key="1">
    <citation type="submission" date="2018-05" db="EMBL/GenBank/DDBJ databases">
        <authorList>
            <person name="Lanie J.A."/>
            <person name="Ng W.-L."/>
            <person name="Kazmierczak K.M."/>
            <person name="Andrzejewski T.M."/>
            <person name="Davidsen T.M."/>
            <person name="Wayne K.J."/>
            <person name="Tettelin H."/>
            <person name="Glass J.I."/>
            <person name="Rusch D."/>
            <person name="Podicherti R."/>
            <person name="Tsui H.-C.T."/>
            <person name="Winkler M.E."/>
        </authorList>
    </citation>
    <scope>NUCLEOTIDE SEQUENCE</scope>
</reference>
<feature type="transmembrane region" description="Helical" evidence="1">
    <location>
        <begin position="102"/>
        <end position="121"/>
    </location>
</feature>
<feature type="transmembrane region" description="Helical" evidence="1">
    <location>
        <begin position="128"/>
        <end position="146"/>
    </location>
</feature>
<feature type="transmembrane region" description="Helical" evidence="1">
    <location>
        <begin position="20"/>
        <end position="45"/>
    </location>
</feature>
<evidence type="ECO:0000256" key="1">
    <source>
        <dbReference type="SAM" id="Phobius"/>
    </source>
</evidence>
<feature type="transmembrane region" description="Helical" evidence="1">
    <location>
        <begin position="222"/>
        <end position="240"/>
    </location>
</feature>
<feature type="transmembrane region" description="Helical" evidence="1">
    <location>
        <begin position="185"/>
        <end position="202"/>
    </location>
</feature>
<feature type="non-terminal residue" evidence="2">
    <location>
        <position position="264"/>
    </location>
</feature>
<dbReference type="EMBL" id="UINC01174703">
    <property type="protein sequence ID" value="SVD80958.1"/>
    <property type="molecule type" value="Genomic_DNA"/>
</dbReference>
<keyword evidence="1" id="KW-0812">Transmembrane</keyword>
<gene>
    <name evidence="2" type="ORF">METZ01_LOCUS433812</name>
</gene>
<keyword evidence="1" id="KW-0472">Membrane</keyword>
<name>A0A382YEL7_9ZZZZ</name>
<keyword evidence="1" id="KW-1133">Transmembrane helix</keyword>
<sequence>FFLWEFFSGTDYNPGITFVHFWFMWFLMIFYFIHAMGRAVTLGWIQKTKLSNWFVRFVDFCIQNRFGVFILAGITFVFHITLRNSIFLPQEAHLDAAINDLTYYMVFYFFGVGLYHCKEFFGKIARSLRWNLVLIFAFSFWVHAATDALDIHRSPVVDINSWKPQSFQVFWEGVFYGGTGRYLTIYVRCLLCWSFCFAMFALGQKFFRRKNEFIRYFADASYWVYWVHLPVTFYFAVAFQPIELNALFKSYTAIVISTVLIMLM</sequence>
<accession>A0A382YEL7</accession>
<dbReference type="AlphaFoldDB" id="A0A382YEL7"/>
<dbReference type="PANTHER" id="PTHR36927">
    <property type="entry name" value="BLR4337 PROTEIN"/>
    <property type="match status" value="1"/>
</dbReference>
<dbReference type="InterPro" id="IPR050623">
    <property type="entry name" value="Glucan_succinyl_AcylTrfase"/>
</dbReference>
<organism evidence="2">
    <name type="scientific">marine metagenome</name>
    <dbReference type="NCBI Taxonomy" id="408172"/>
    <lineage>
        <taxon>unclassified sequences</taxon>
        <taxon>metagenomes</taxon>
        <taxon>ecological metagenomes</taxon>
    </lineage>
</organism>
<protein>
    <submittedName>
        <fullName evidence="2">Uncharacterized protein</fullName>
    </submittedName>
</protein>
<feature type="non-terminal residue" evidence="2">
    <location>
        <position position="1"/>
    </location>
</feature>
<feature type="transmembrane region" description="Helical" evidence="1">
    <location>
        <begin position="66"/>
        <end position="82"/>
    </location>
</feature>
<proteinExistence type="predicted"/>
<evidence type="ECO:0000313" key="2">
    <source>
        <dbReference type="EMBL" id="SVD80958.1"/>
    </source>
</evidence>
<dbReference type="PANTHER" id="PTHR36927:SF1">
    <property type="entry name" value="MDO-LIKE PROTEIN"/>
    <property type="match status" value="1"/>
</dbReference>